<sequence length="271" mass="30557">MRYVATPEFSEKVSTLDSEELQSLASVLERLKDGSRSALEKELTSLSGLEGNLHVIKQGDLRVFLSFGSNKDGEYALLVDLAVRQNSRTGHSAAGFRAVSPNLDPRKNRMINPRQNSIIDPKRNMMIDPNRNMIIDPRRNTMIDPRRNMMIDPNRNMMIDPLRNSMLDPNKNSLINPARNSAWNGAFLYNLDARPEGFFVRAGEKVSLQFDPDANFVGFCVPAGDNFNMFNPNGRWVAFFAKSGANGYNQFDTSCNWIGFTTKSLLPRQDD</sequence>
<dbReference type="OrthoDB" id="8481967at2"/>
<name>A0A1Y5S9K7_9RHOB</name>
<organism evidence="1 2">
    <name type="scientific">Palleronia marisminoris</name>
    <dbReference type="NCBI Taxonomy" id="315423"/>
    <lineage>
        <taxon>Bacteria</taxon>
        <taxon>Pseudomonadati</taxon>
        <taxon>Pseudomonadota</taxon>
        <taxon>Alphaproteobacteria</taxon>
        <taxon>Rhodobacterales</taxon>
        <taxon>Roseobacteraceae</taxon>
        <taxon>Palleronia</taxon>
    </lineage>
</organism>
<dbReference type="Proteomes" id="UP000193870">
    <property type="component" value="Unassembled WGS sequence"/>
</dbReference>
<reference evidence="1 2" key="1">
    <citation type="submission" date="2017-03" db="EMBL/GenBank/DDBJ databases">
        <authorList>
            <person name="Afonso C.L."/>
            <person name="Miller P.J."/>
            <person name="Scott M.A."/>
            <person name="Spackman E."/>
            <person name="Goraichik I."/>
            <person name="Dimitrov K.M."/>
            <person name="Suarez D.L."/>
            <person name="Swayne D.E."/>
        </authorList>
    </citation>
    <scope>NUCLEOTIDE SEQUENCE [LARGE SCALE GENOMIC DNA]</scope>
    <source>
        <strain evidence="1 2">CECT 7066</strain>
    </source>
</reference>
<gene>
    <name evidence="1" type="ORF">PAM7066_01496</name>
</gene>
<dbReference type="EMBL" id="FWFV01000003">
    <property type="protein sequence ID" value="SLN35674.1"/>
    <property type="molecule type" value="Genomic_DNA"/>
</dbReference>
<evidence type="ECO:0000313" key="2">
    <source>
        <dbReference type="Proteomes" id="UP000193870"/>
    </source>
</evidence>
<protein>
    <submittedName>
        <fullName evidence="1">Uncharacterized protein</fullName>
    </submittedName>
</protein>
<dbReference type="RefSeq" id="WP_139214963.1">
    <property type="nucleotide sequence ID" value="NZ_FOPF01000003.1"/>
</dbReference>
<evidence type="ECO:0000313" key="1">
    <source>
        <dbReference type="EMBL" id="SLN35674.1"/>
    </source>
</evidence>
<accession>A0A1Y5S9K7</accession>
<dbReference type="AlphaFoldDB" id="A0A1Y5S9K7"/>
<proteinExistence type="predicted"/>
<keyword evidence="2" id="KW-1185">Reference proteome</keyword>